<dbReference type="PANTHER" id="PTHR14187:SF5">
    <property type="entry name" value="HEAT SHOCK 70 KDA PROTEIN 12A"/>
    <property type="match status" value="1"/>
</dbReference>
<dbReference type="GO" id="GO:0005524">
    <property type="term" value="F:ATP binding"/>
    <property type="evidence" value="ECO:0007669"/>
    <property type="project" value="UniProtKB-KW"/>
</dbReference>
<dbReference type="OMA" id="YAFAFRN"/>
<evidence type="ECO:0000256" key="2">
    <source>
        <dbReference type="ARBA" id="ARBA00022741"/>
    </source>
</evidence>
<dbReference type="CDD" id="cd10229">
    <property type="entry name" value="ASKHA_NBD_HSP70_HSPA12"/>
    <property type="match status" value="1"/>
</dbReference>
<sequence length="592" mass="66304">MTGVYNGEDYEVAAAMDIGTTFSTYAYSYKGSEKDIRGCKDWGANLGVVNLKAPTSVLVDKDGKFVAFGYEAQEMYKSMEPEDARLYSLHERFKMQLMHGEELSRVSKTRAIDGRDLPLIKIFTMTIKYLKDHLRESMARSSSRHVDPSKIRWVITVPAIWSDAAKQFTREAAYEAGVGSRSRPKQLIIALEPEVAGLYCASKDMDQFVQTSTTPRSKSQALGVGAEYLVMDCGGGTLDTTSYKIETNKTLKQTYQATGSDLGGTKVDDAFVQFLKKVIGDAAVTTFKKESPVGWLQLMCSFDHKKRGIKNDSNDKMNLEIPYSMHEIIFEATGKKFTDIVNQQRIHGVRCNAGILVINHEIIQKIFRKSVQSIVDHMTKLMQSPQLKNVSQILMVGGFSESPILQSAIREAFGDKVKVLIPDDASLCVLKGAVAFGHNPKVITSRIARMTYGEAVDVPYDRLLHGANKQRVKLYGTREFQTGVMDCYVKRGQVINVGQVKELVGHAITADQTAMGHFLFCSDNYDVKYVDEDGVKPVGSWQTPLEGRGLNRSVQIRIFFGETELFVQSRQSGKDGREWVQQTFEFLSREKY</sequence>
<dbReference type="AlphaFoldDB" id="R7UYY0"/>
<accession>R7UYY0</accession>
<dbReference type="SUPFAM" id="SSF53067">
    <property type="entry name" value="Actin-like ATPase domain"/>
    <property type="match status" value="2"/>
</dbReference>
<protein>
    <recommendedName>
        <fullName evidence="7">Heat shock 70 kDa protein 12A</fullName>
    </recommendedName>
</protein>
<evidence type="ECO:0000313" key="4">
    <source>
        <dbReference type="EMBL" id="ELU08606.1"/>
    </source>
</evidence>
<keyword evidence="6" id="KW-1185">Reference proteome</keyword>
<keyword evidence="2" id="KW-0547">Nucleotide-binding</keyword>
<dbReference type="PANTHER" id="PTHR14187">
    <property type="entry name" value="ALPHA KINASE/ELONGATION FACTOR 2 KINASE"/>
    <property type="match status" value="1"/>
</dbReference>
<reference evidence="6" key="1">
    <citation type="submission" date="2012-12" db="EMBL/GenBank/DDBJ databases">
        <authorList>
            <person name="Hellsten U."/>
            <person name="Grimwood J."/>
            <person name="Chapman J.A."/>
            <person name="Shapiro H."/>
            <person name="Aerts A."/>
            <person name="Otillar R.P."/>
            <person name="Terry A.Y."/>
            <person name="Boore J.L."/>
            <person name="Simakov O."/>
            <person name="Marletaz F."/>
            <person name="Cho S.-J."/>
            <person name="Edsinger-Gonzales E."/>
            <person name="Havlak P."/>
            <person name="Kuo D.-H."/>
            <person name="Larsson T."/>
            <person name="Lv J."/>
            <person name="Arendt D."/>
            <person name="Savage R."/>
            <person name="Osoegawa K."/>
            <person name="de Jong P."/>
            <person name="Lindberg D.R."/>
            <person name="Seaver E.C."/>
            <person name="Weisblat D.A."/>
            <person name="Putnam N.H."/>
            <person name="Grigoriev I.V."/>
            <person name="Rokhsar D.S."/>
        </authorList>
    </citation>
    <scope>NUCLEOTIDE SEQUENCE</scope>
    <source>
        <strain evidence="6">I ESC-2004</strain>
    </source>
</reference>
<dbReference type="InterPro" id="IPR043129">
    <property type="entry name" value="ATPase_NBD"/>
</dbReference>
<dbReference type="EnsemblMetazoa" id="CapteT151163">
    <property type="protein sequence ID" value="CapteP151163"/>
    <property type="gene ID" value="CapteG151163"/>
</dbReference>
<reference evidence="5" key="3">
    <citation type="submission" date="2015-06" db="UniProtKB">
        <authorList>
            <consortium name="EnsemblMetazoa"/>
        </authorList>
    </citation>
    <scope>IDENTIFICATION</scope>
</reference>
<dbReference type="HOGENOM" id="CLU_009958_5_3_1"/>
<dbReference type="Gene3D" id="3.30.420.40">
    <property type="match status" value="2"/>
</dbReference>
<evidence type="ECO:0000256" key="3">
    <source>
        <dbReference type="ARBA" id="ARBA00022840"/>
    </source>
</evidence>
<comment type="similarity">
    <text evidence="1">Belongs to the heat shock protein 70 family.</text>
</comment>
<dbReference type="Proteomes" id="UP000014760">
    <property type="component" value="Unassembled WGS sequence"/>
</dbReference>
<evidence type="ECO:0008006" key="7">
    <source>
        <dbReference type="Google" id="ProtNLM"/>
    </source>
</evidence>
<dbReference type="OrthoDB" id="6127299at2759"/>
<dbReference type="InterPro" id="IPR013126">
    <property type="entry name" value="Hsp_70_fam"/>
</dbReference>
<organism evidence="4">
    <name type="scientific">Capitella teleta</name>
    <name type="common">Polychaete worm</name>
    <dbReference type="NCBI Taxonomy" id="283909"/>
    <lineage>
        <taxon>Eukaryota</taxon>
        <taxon>Metazoa</taxon>
        <taxon>Spiralia</taxon>
        <taxon>Lophotrochozoa</taxon>
        <taxon>Annelida</taxon>
        <taxon>Polychaeta</taxon>
        <taxon>Sedentaria</taxon>
        <taxon>Scolecida</taxon>
        <taxon>Capitellidae</taxon>
        <taxon>Capitella</taxon>
    </lineage>
</organism>
<dbReference type="EMBL" id="KB298910">
    <property type="protein sequence ID" value="ELU08606.1"/>
    <property type="molecule type" value="Genomic_DNA"/>
</dbReference>
<evidence type="ECO:0000256" key="1">
    <source>
        <dbReference type="ARBA" id="ARBA00007381"/>
    </source>
</evidence>
<name>R7UYY0_CAPTE</name>
<dbReference type="STRING" id="283909.R7UYY0"/>
<keyword evidence="3" id="KW-0067">ATP-binding</keyword>
<proteinExistence type="inferred from homology"/>
<dbReference type="EMBL" id="AMQN01006668">
    <property type="status" value="NOT_ANNOTATED_CDS"/>
    <property type="molecule type" value="Genomic_DNA"/>
</dbReference>
<gene>
    <name evidence="4" type="ORF">CAPTEDRAFT_151163</name>
</gene>
<evidence type="ECO:0000313" key="6">
    <source>
        <dbReference type="Proteomes" id="UP000014760"/>
    </source>
</evidence>
<dbReference type="Pfam" id="PF00012">
    <property type="entry name" value="HSP70"/>
    <property type="match status" value="1"/>
</dbReference>
<evidence type="ECO:0000313" key="5">
    <source>
        <dbReference type="EnsemblMetazoa" id="CapteP151163"/>
    </source>
</evidence>
<dbReference type="GO" id="GO:0140662">
    <property type="term" value="F:ATP-dependent protein folding chaperone"/>
    <property type="evidence" value="ECO:0007669"/>
    <property type="project" value="InterPro"/>
</dbReference>
<reference evidence="4 6" key="2">
    <citation type="journal article" date="2013" name="Nature">
        <title>Insights into bilaterian evolution from three spiralian genomes.</title>
        <authorList>
            <person name="Simakov O."/>
            <person name="Marletaz F."/>
            <person name="Cho S.J."/>
            <person name="Edsinger-Gonzales E."/>
            <person name="Havlak P."/>
            <person name="Hellsten U."/>
            <person name="Kuo D.H."/>
            <person name="Larsson T."/>
            <person name="Lv J."/>
            <person name="Arendt D."/>
            <person name="Savage R."/>
            <person name="Osoegawa K."/>
            <person name="de Jong P."/>
            <person name="Grimwood J."/>
            <person name="Chapman J.A."/>
            <person name="Shapiro H."/>
            <person name="Aerts A."/>
            <person name="Otillar R.P."/>
            <person name="Terry A.Y."/>
            <person name="Boore J.L."/>
            <person name="Grigoriev I.V."/>
            <person name="Lindberg D.R."/>
            <person name="Seaver E.C."/>
            <person name="Weisblat D.A."/>
            <person name="Putnam N.H."/>
            <person name="Rokhsar D.S."/>
        </authorList>
    </citation>
    <scope>NUCLEOTIDE SEQUENCE</scope>
    <source>
        <strain evidence="4 6">I ESC-2004</strain>
    </source>
</reference>